<comment type="pathway">
    <text evidence="1">Mycotoxin biosynthesis.</text>
</comment>
<reference evidence="4" key="1">
    <citation type="submission" date="2021-09" db="EMBL/GenBank/DDBJ databases">
        <title>A high-quality genome of the endoparasitic fungus Hirsutella rhossiliensis with a comparison of Hirsutella genomes reveals transposable elements contributing to genome size variation.</title>
        <authorList>
            <person name="Lin R."/>
            <person name="Jiao Y."/>
            <person name="Sun X."/>
            <person name="Ling J."/>
            <person name="Xie B."/>
            <person name="Cheng X."/>
        </authorList>
    </citation>
    <scope>NUCLEOTIDE SEQUENCE</scope>
    <source>
        <strain evidence="4">HR02</strain>
    </source>
</reference>
<comment type="similarity">
    <text evidence="2">Belongs to the ustYa family.</text>
</comment>
<dbReference type="AlphaFoldDB" id="A0A9P8MPY6"/>
<name>A0A9P8MPY6_9HYPO</name>
<evidence type="ECO:0008006" key="6">
    <source>
        <dbReference type="Google" id="ProtNLM"/>
    </source>
</evidence>
<feature type="region of interest" description="Disordered" evidence="3">
    <location>
        <begin position="1"/>
        <end position="27"/>
    </location>
</feature>
<organism evidence="4 5">
    <name type="scientific">Hirsutella rhossiliensis</name>
    <dbReference type="NCBI Taxonomy" id="111463"/>
    <lineage>
        <taxon>Eukaryota</taxon>
        <taxon>Fungi</taxon>
        <taxon>Dikarya</taxon>
        <taxon>Ascomycota</taxon>
        <taxon>Pezizomycotina</taxon>
        <taxon>Sordariomycetes</taxon>
        <taxon>Hypocreomycetidae</taxon>
        <taxon>Hypocreales</taxon>
        <taxon>Ophiocordycipitaceae</taxon>
        <taxon>Hirsutella</taxon>
    </lineage>
</organism>
<dbReference type="Proteomes" id="UP000824596">
    <property type="component" value="Unassembled WGS sequence"/>
</dbReference>
<dbReference type="GeneID" id="68359869"/>
<evidence type="ECO:0000256" key="3">
    <source>
        <dbReference type="SAM" id="MobiDB-lite"/>
    </source>
</evidence>
<dbReference type="OrthoDB" id="3687641at2759"/>
<dbReference type="InterPro" id="IPR021765">
    <property type="entry name" value="UstYa-like"/>
</dbReference>
<dbReference type="Pfam" id="PF11807">
    <property type="entry name" value="UstYa"/>
    <property type="match status" value="1"/>
</dbReference>
<dbReference type="PANTHER" id="PTHR33365:SF4">
    <property type="entry name" value="CYCLOCHLOROTINE BIOSYNTHESIS PROTEIN O"/>
    <property type="match status" value="1"/>
</dbReference>
<evidence type="ECO:0000256" key="1">
    <source>
        <dbReference type="ARBA" id="ARBA00004685"/>
    </source>
</evidence>
<dbReference type="RefSeq" id="XP_044715560.1">
    <property type="nucleotide sequence ID" value="XM_044869211.1"/>
</dbReference>
<evidence type="ECO:0000313" key="4">
    <source>
        <dbReference type="EMBL" id="KAH0958046.1"/>
    </source>
</evidence>
<gene>
    <name evidence="4" type="ORF">HRG_10741</name>
</gene>
<comment type="caution">
    <text evidence="4">The sequence shown here is derived from an EMBL/GenBank/DDBJ whole genome shotgun (WGS) entry which is preliminary data.</text>
</comment>
<sequence>MYERVSQESESLDEEKQSTGLPETLGFLRGGTKPLRSAIEIEKYRFSGNLDFDANGTLFITEPPNAVNYVGEPSKEIDRAWRALLEVDGVDLIGAEASSVQGKTLKKDSGHYLVGIDGFHQIHCLNMIRRALRPDYYPMNDPEPVFKTHINHCVDYVRQALMCNIDVTPLLVTWNERMNRPMPNFQALHTCRNFAKVKSWMMKRNGLNHPLPFAPGRPRPAPG</sequence>
<evidence type="ECO:0000313" key="5">
    <source>
        <dbReference type="Proteomes" id="UP000824596"/>
    </source>
</evidence>
<evidence type="ECO:0000256" key="2">
    <source>
        <dbReference type="ARBA" id="ARBA00035112"/>
    </source>
</evidence>
<dbReference type="EMBL" id="JAIZPD010000017">
    <property type="protein sequence ID" value="KAH0958046.1"/>
    <property type="molecule type" value="Genomic_DNA"/>
</dbReference>
<protein>
    <recommendedName>
        <fullName evidence="6">Tat pathway signal sequence</fullName>
    </recommendedName>
</protein>
<accession>A0A9P8MPY6</accession>
<proteinExistence type="inferred from homology"/>
<keyword evidence="5" id="KW-1185">Reference proteome</keyword>
<dbReference type="PANTHER" id="PTHR33365">
    <property type="entry name" value="YALI0B05434P"/>
    <property type="match status" value="1"/>
</dbReference>
<dbReference type="GO" id="GO:0043386">
    <property type="term" value="P:mycotoxin biosynthetic process"/>
    <property type="evidence" value="ECO:0007669"/>
    <property type="project" value="InterPro"/>
</dbReference>